<evidence type="ECO:0000313" key="9">
    <source>
        <dbReference type="EMBL" id="KAF4403363.1"/>
    </source>
</evidence>
<evidence type="ECO:0000259" key="7">
    <source>
        <dbReference type="PROSITE" id="PS50090"/>
    </source>
</evidence>
<dbReference type="SMART" id="SM00717">
    <property type="entry name" value="SANT"/>
    <property type="match status" value="2"/>
</dbReference>
<dbReference type="CDD" id="cd00167">
    <property type="entry name" value="SANT"/>
    <property type="match status" value="2"/>
</dbReference>
<evidence type="ECO:0000256" key="1">
    <source>
        <dbReference type="ARBA" id="ARBA00004123"/>
    </source>
</evidence>
<dbReference type="InterPro" id="IPR044676">
    <property type="entry name" value="EOBI/EOBII-like_plant"/>
</dbReference>
<dbReference type="Pfam" id="PF00249">
    <property type="entry name" value="Myb_DNA-binding"/>
    <property type="match status" value="2"/>
</dbReference>
<dbReference type="GO" id="GO:0043565">
    <property type="term" value="F:sequence-specific DNA binding"/>
    <property type="evidence" value="ECO:0007669"/>
    <property type="project" value="InterPro"/>
</dbReference>
<keyword evidence="4" id="KW-0238">DNA-binding</keyword>
<keyword evidence="5" id="KW-0804">Transcription</keyword>
<dbReference type="EMBL" id="JAATIQ010000004">
    <property type="protein sequence ID" value="KAF4403363.1"/>
    <property type="molecule type" value="Genomic_DNA"/>
</dbReference>
<evidence type="ECO:0000256" key="2">
    <source>
        <dbReference type="ARBA" id="ARBA00022737"/>
    </source>
</evidence>
<keyword evidence="3" id="KW-0805">Transcription regulation</keyword>
<feature type="domain" description="HTH myb-type" evidence="8">
    <location>
        <begin position="132"/>
        <end position="184"/>
    </location>
</feature>
<dbReference type="PROSITE" id="PS51294">
    <property type="entry name" value="HTH_MYB"/>
    <property type="match status" value="2"/>
</dbReference>
<gene>
    <name evidence="9" type="ORF">G4B88_008009</name>
</gene>
<dbReference type="PANTHER" id="PTHR45675">
    <property type="entry name" value="MYB TRANSCRIPTION FACTOR-RELATED-RELATED"/>
    <property type="match status" value="1"/>
</dbReference>
<comment type="subcellular location">
    <subcellularLocation>
        <location evidence="1">Nucleus</location>
    </subcellularLocation>
</comment>
<dbReference type="PANTHER" id="PTHR45675:SF8">
    <property type="entry name" value="TRANSCRIPTION FACTOR MYB27"/>
    <property type="match status" value="1"/>
</dbReference>
<proteinExistence type="predicted"/>
<keyword evidence="10" id="KW-1185">Reference proteome</keyword>
<evidence type="ECO:0000256" key="6">
    <source>
        <dbReference type="ARBA" id="ARBA00023242"/>
    </source>
</evidence>
<dbReference type="Proteomes" id="UP000583929">
    <property type="component" value="Unassembled WGS sequence"/>
</dbReference>
<evidence type="ECO:0000259" key="8">
    <source>
        <dbReference type="PROSITE" id="PS51294"/>
    </source>
</evidence>
<sequence length="371" mass="42366">MSRKGGSATSLQKDVPWRNTSVKPLPRINHSPILRVANTPTSNYALFVMKESNPVGNGLASEAIVESAGPDCIVPGQITPIKLLGLKVWPVEVDLKFLEPVGRELKLLGKFMDDAVNLMNKSFIDRAMQGEHDQLRKGTWLEEEDERLISFVQLMGEKRWDALAKASGLRRSGKSCRLRWLNYLRPNLKHDQISAEEENIIIQLHERWGNKWSKIARILPGRTDNEIKNYWRTYLRKKLAQNQEEKGKEDIATTAIGDKIWKCESDEYDENLWGSKSSSWDGCSDGSGLLLSSGDFELTSSPYENRLSDYWISLSVLSNNDEQDSNEMKCYDECNNSMVDHDQYWSTIVPGHHDYDQCDTWNTSGSLWDMN</sequence>
<dbReference type="SUPFAM" id="SSF46689">
    <property type="entry name" value="Homeodomain-like"/>
    <property type="match status" value="1"/>
</dbReference>
<comment type="caution">
    <text evidence="9">The sequence shown here is derived from an EMBL/GenBank/DDBJ whole genome shotgun (WGS) entry which is preliminary data.</text>
</comment>
<protein>
    <submittedName>
        <fullName evidence="9">Uncharacterized protein</fullName>
    </submittedName>
</protein>
<dbReference type="AlphaFoldDB" id="A0A7J6I726"/>
<dbReference type="InterPro" id="IPR017930">
    <property type="entry name" value="Myb_dom"/>
</dbReference>
<evidence type="ECO:0000256" key="4">
    <source>
        <dbReference type="ARBA" id="ARBA00023125"/>
    </source>
</evidence>
<dbReference type="FunFam" id="1.10.10.60:FF:000011">
    <property type="entry name" value="Myb transcription factor"/>
    <property type="match status" value="1"/>
</dbReference>
<dbReference type="PROSITE" id="PS50090">
    <property type="entry name" value="MYB_LIKE"/>
    <property type="match status" value="2"/>
</dbReference>
<feature type="domain" description="HTH myb-type" evidence="8">
    <location>
        <begin position="185"/>
        <end position="239"/>
    </location>
</feature>
<dbReference type="GO" id="GO:0003700">
    <property type="term" value="F:DNA-binding transcription factor activity"/>
    <property type="evidence" value="ECO:0007669"/>
    <property type="project" value="InterPro"/>
</dbReference>
<feature type="domain" description="Myb-like" evidence="7">
    <location>
        <begin position="132"/>
        <end position="184"/>
    </location>
</feature>
<reference evidence="9 10" key="1">
    <citation type="journal article" date="2020" name="bioRxiv">
        <title>Sequence and annotation of 42 cannabis genomes reveals extensive copy number variation in cannabinoid synthesis and pathogen resistance genes.</title>
        <authorList>
            <person name="Mckernan K.J."/>
            <person name="Helbert Y."/>
            <person name="Kane L.T."/>
            <person name="Ebling H."/>
            <person name="Zhang L."/>
            <person name="Liu B."/>
            <person name="Eaton Z."/>
            <person name="Mclaughlin S."/>
            <person name="Kingan S."/>
            <person name="Baybayan P."/>
            <person name="Concepcion G."/>
            <person name="Jordan M."/>
            <person name="Riva A."/>
            <person name="Barbazuk W."/>
            <person name="Harkins T."/>
        </authorList>
    </citation>
    <scope>NUCLEOTIDE SEQUENCE [LARGE SCALE GENOMIC DNA]</scope>
    <source>
        <strain evidence="10">cv. Jamaican Lion 4</strain>
        <tissue evidence="9">Leaf</tissue>
    </source>
</reference>
<keyword evidence="6" id="KW-0539">Nucleus</keyword>
<name>A0A7J6I726_CANSA</name>
<dbReference type="InterPro" id="IPR009057">
    <property type="entry name" value="Homeodomain-like_sf"/>
</dbReference>
<organism evidence="9 10">
    <name type="scientific">Cannabis sativa</name>
    <name type="common">Hemp</name>
    <name type="synonym">Marijuana</name>
    <dbReference type="NCBI Taxonomy" id="3483"/>
    <lineage>
        <taxon>Eukaryota</taxon>
        <taxon>Viridiplantae</taxon>
        <taxon>Streptophyta</taxon>
        <taxon>Embryophyta</taxon>
        <taxon>Tracheophyta</taxon>
        <taxon>Spermatophyta</taxon>
        <taxon>Magnoliopsida</taxon>
        <taxon>eudicotyledons</taxon>
        <taxon>Gunneridae</taxon>
        <taxon>Pentapetalae</taxon>
        <taxon>rosids</taxon>
        <taxon>fabids</taxon>
        <taxon>Rosales</taxon>
        <taxon>Cannabaceae</taxon>
        <taxon>Cannabis</taxon>
    </lineage>
</organism>
<evidence type="ECO:0000256" key="5">
    <source>
        <dbReference type="ARBA" id="ARBA00023163"/>
    </source>
</evidence>
<evidence type="ECO:0000313" key="10">
    <source>
        <dbReference type="Proteomes" id="UP000583929"/>
    </source>
</evidence>
<accession>A0A7J6I726</accession>
<evidence type="ECO:0000256" key="3">
    <source>
        <dbReference type="ARBA" id="ARBA00023015"/>
    </source>
</evidence>
<dbReference type="Gene3D" id="1.10.10.60">
    <property type="entry name" value="Homeodomain-like"/>
    <property type="match status" value="2"/>
</dbReference>
<dbReference type="GO" id="GO:0005634">
    <property type="term" value="C:nucleus"/>
    <property type="evidence" value="ECO:0007669"/>
    <property type="project" value="UniProtKB-SubCell"/>
</dbReference>
<feature type="domain" description="Myb-like" evidence="7">
    <location>
        <begin position="185"/>
        <end position="235"/>
    </location>
</feature>
<dbReference type="InterPro" id="IPR001005">
    <property type="entry name" value="SANT/Myb"/>
</dbReference>
<keyword evidence="2" id="KW-0677">Repeat</keyword>